<accession>A0A1M6BFM8</accession>
<dbReference type="InterPro" id="IPR036890">
    <property type="entry name" value="HATPase_C_sf"/>
</dbReference>
<name>A0A1M6BFM8_9FIRM</name>
<dbReference type="Gene3D" id="3.30.450.20">
    <property type="entry name" value="PAS domain"/>
    <property type="match status" value="1"/>
</dbReference>
<dbReference type="PANTHER" id="PTHR43047">
    <property type="entry name" value="TWO-COMPONENT HISTIDINE PROTEIN KINASE"/>
    <property type="match status" value="1"/>
</dbReference>
<keyword evidence="5" id="KW-0902">Two-component regulatory system</keyword>
<dbReference type="Proteomes" id="UP000191240">
    <property type="component" value="Unassembled WGS sequence"/>
</dbReference>
<sequence>MSVSSASSVWLSRPEAFSNPQEFKIFSGGDDTVSYLLNQYMDAVIYFTYDNDVMRLELTNDKYEENILPQASLDRVGVEGKWQFSDDEEKQKFNRLLKRAERSKNHETEGIWFRSFSQCCGYQECCLIFQLRMVAKHDNEVLYCALLYNDTEMQHSFKSISDNEAKFRMAAEQANIYAWEYDIATHEMRPCTRCMRDLGLPPVVENYPDLVFENGIFPRDYEDMYRNWHERLAQGEAQIQGVIPLTPDRIPFHVRYITEFDKDGKPIKAYGSATLAVDNEKESQLREIISSLTMKYATVLKVDLDSGETEVLNVGHDSSVQVQNLYYENKTFSFEDIKEDYLENYVFDADVPKMNELFSLDSIKNILEKEQDFTHSYRIVRKQKTVYMQCRLFSMSDQKSAIIAIRNVDDVMKLKMETEDKLRLDIQNFSDDMDVNNAVINNMGDNMSDVVYILEHIIDGKESLNAEDVDSLRMNFALMEELARDIKKASELKSVKEKAEPETFDLYDIYKYVKAFAEPIAEKKNIELYADENISSLKYSEVVGNMLYVKRILYNVVHNALKYSPEGTEIHCSAEAKAHGGRINCKVKISDEGIGISQEFQNNMFDAYTQENRQVDPWANGQGLGLYVAKQLLEKIGGTIAVYSAVDLGTIVTVTMSFDIA</sequence>
<gene>
    <name evidence="7" type="ORF">SAMN02745671_00699</name>
</gene>
<dbReference type="PRINTS" id="PR00344">
    <property type="entry name" value="BCTRLSENSOR"/>
</dbReference>
<reference evidence="7 8" key="1">
    <citation type="submission" date="2016-11" db="EMBL/GenBank/DDBJ databases">
        <authorList>
            <person name="Jaros S."/>
            <person name="Januszkiewicz K."/>
            <person name="Wedrychowicz H."/>
        </authorList>
    </citation>
    <scope>NUCLEOTIDE SEQUENCE [LARGE SCALE GENOMIC DNA]</scope>
    <source>
        <strain evidence="7 8">DSM 3074</strain>
    </source>
</reference>
<dbReference type="EC" id="2.7.13.3" evidence="2"/>
<protein>
    <recommendedName>
        <fullName evidence="2">histidine kinase</fullName>
        <ecNumber evidence="2">2.7.13.3</ecNumber>
    </recommendedName>
</protein>
<dbReference type="Pfam" id="PF02518">
    <property type="entry name" value="HATPase_c"/>
    <property type="match status" value="1"/>
</dbReference>
<evidence type="ECO:0000259" key="6">
    <source>
        <dbReference type="PROSITE" id="PS50109"/>
    </source>
</evidence>
<organism evidence="7 8">
    <name type="scientific">Anaerovibrio lipolyticus DSM 3074</name>
    <dbReference type="NCBI Taxonomy" id="1120997"/>
    <lineage>
        <taxon>Bacteria</taxon>
        <taxon>Bacillati</taxon>
        <taxon>Bacillota</taxon>
        <taxon>Negativicutes</taxon>
        <taxon>Selenomonadales</taxon>
        <taxon>Selenomonadaceae</taxon>
        <taxon>Anaerovibrio</taxon>
    </lineage>
</organism>
<evidence type="ECO:0000256" key="1">
    <source>
        <dbReference type="ARBA" id="ARBA00000085"/>
    </source>
</evidence>
<dbReference type="InterPro" id="IPR005467">
    <property type="entry name" value="His_kinase_dom"/>
</dbReference>
<comment type="catalytic activity">
    <reaction evidence="1">
        <text>ATP + protein L-histidine = ADP + protein N-phospho-L-histidine.</text>
        <dbReference type="EC" id="2.7.13.3"/>
    </reaction>
</comment>
<evidence type="ECO:0000256" key="5">
    <source>
        <dbReference type="ARBA" id="ARBA00023012"/>
    </source>
</evidence>
<dbReference type="InterPro" id="IPR004358">
    <property type="entry name" value="Sig_transdc_His_kin-like_C"/>
</dbReference>
<dbReference type="GO" id="GO:0004673">
    <property type="term" value="F:protein histidine kinase activity"/>
    <property type="evidence" value="ECO:0007669"/>
    <property type="project" value="UniProtKB-EC"/>
</dbReference>
<evidence type="ECO:0000313" key="8">
    <source>
        <dbReference type="Proteomes" id="UP000191240"/>
    </source>
</evidence>
<dbReference type="EMBL" id="FQYW01000006">
    <property type="protein sequence ID" value="SHI47532.1"/>
    <property type="molecule type" value="Genomic_DNA"/>
</dbReference>
<dbReference type="PROSITE" id="PS50109">
    <property type="entry name" value="HIS_KIN"/>
    <property type="match status" value="1"/>
</dbReference>
<dbReference type="GO" id="GO:0000160">
    <property type="term" value="P:phosphorelay signal transduction system"/>
    <property type="evidence" value="ECO:0007669"/>
    <property type="project" value="UniProtKB-KW"/>
</dbReference>
<dbReference type="RefSeq" id="WP_080325379.1">
    <property type="nucleotide sequence ID" value="NZ_FQYW01000006.1"/>
</dbReference>
<keyword evidence="4 7" id="KW-0418">Kinase</keyword>
<dbReference type="InterPro" id="IPR003594">
    <property type="entry name" value="HATPase_dom"/>
</dbReference>
<dbReference type="SMART" id="SM00387">
    <property type="entry name" value="HATPase_c"/>
    <property type="match status" value="1"/>
</dbReference>
<evidence type="ECO:0000256" key="3">
    <source>
        <dbReference type="ARBA" id="ARBA00022679"/>
    </source>
</evidence>
<evidence type="ECO:0000256" key="2">
    <source>
        <dbReference type="ARBA" id="ARBA00012438"/>
    </source>
</evidence>
<evidence type="ECO:0000256" key="4">
    <source>
        <dbReference type="ARBA" id="ARBA00022777"/>
    </source>
</evidence>
<feature type="domain" description="Histidine kinase" evidence="6">
    <location>
        <begin position="478"/>
        <end position="660"/>
    </location>
</feature>
<dbReference type="Gene3D" id="3.30.565.10">
    <property type="entry name" value="Histidine kinase-like ATPase, C-terminal domain"/>
    <property type="match status" value="1"/>
</dbReference>
<dbReference type="AlphaFoldDB" id="A0A1M6BFM8"/>
<dbReference type="SUPFAM" id="SSF55874">
    <property type="entry name" value="ATPase domain of HSP90 chaperone/DNA topoisomerase II/histidine kinase"/>
    <property type="match status" value="1"/>
</dbReference>
<evidence type="ECO:0000313" key="7">
    <source>
        <dbReference type="EMBL" id="SHI47532.1"/>
    </source>
</evidence>
<keyword evidence="3" id="KW-0808">Transferase</keyword>
<dbReference type="OrthoDB" id="9805474at2"/>
<proteinExistence type="predicted"/>